<evidence type="ECO:0000256" key="1">
    <source>
        <dbReference type="ARBA" id="ARBA00022723"/>
    </source>
</evidence>
<sequence length="144" mass="15683">MTVTPAAATSRPSPLRALHHVALIVSDYAASRRFYVDLLGLAVVGEHFRAERQSWKLDLALPDGGQLELFSFPSPPPRPSRPEACGLRHLAFCVADVAALAAWLQGQGVAVEPLRVDEFTGRRFTFFADPDGLPLELYEDAPSA</sequence>
<dbReference type="Gene3D" id="3.10.180.10">
    <property type="entry name" value="2,3-Dihydroxybiphenyl 1,2-Dioxygenase, domain 1"/>
    <property type="match status" value="1"/>
</dbReference>
<evidence type="ECO:0000313" key="4">
    <source>
        <dbReference type="Proteomes" id="UP000484255"/>
    </source>
</evidence>
<dbReference type="PANTHER" id="PTHR36113:SF6">
    <property type="entry name" value="FOSFOMYCIN RESISTANCE PROTEIN FOSX"/>
    <property type="match status" value="1"/>
</dbReference>
<dbReference type="PANTHER" id="PTHR36113">
    <property type="entry name" value="LYASE, PUTATIVE-RELATED-RELATED"/>
    <property type="match status" value="1"/>
</dbReference>
<dbReference type="InterPro" id="IPR037523">
    <property type="entry name" value="VOC_core"/>
</dbReference>
<dbReference type="InterPro" id="IPR018146">
    <property type="entry name" value="Glyoxalase_1_CS"/>
</dbReference>
<dbReference type="GO" id="GO:0046872">
    <property type="term" value="F:metal ion binding"/>
    <property type="evidence" value="ECO:0007669"/>
    <property type="project" value="UniProtKB-KW"/>
</dbReference>
<dbReference type="Pfam" id="PF00903">
    <property type="entry name" value="Glyoxalase"/>
    <property type="match status" value="1"/>
</dbReference>
<organism evidence="3 4">
    <name type="scientific">Ideonella livida</name>
    <dbReference type="NCBI Taxonomy" id="2707176"/>
    <lineage>
        <taxon>Bacteria</taxon>
        <taxon>Pseudomonadati</taxon>
        <taxon>Pseudomonadota</taxon>
        <taxon>Betaproteobacteria</taxon>
        <taxon>Burkholderiales</taxon>
        <taxon>Sphaerotilaceae</taxon>
        <taxon>Ideonella</taxon>
    </lineage>
</organism>
<gene>
    <name evidence="3" type="ORF">G3A44_16515</name>
</gene>
<keyword evidence="1" id="KW-0479">Metal-binding</keyword>
<comment type="caution">
    <text evidence="3">The sequence shown here is derived from an EMBL/GenBank/DDBJ whole genome shotgun (WGS) entry which is preliminary data.</text>
</comment>
<feature type="domain" description="VOC" evidence="2">
    <location>
        <begin position="17"/>
        <end position="140"/>
    </location>
</feature>
<reference evidence="3 4" key="1">
    <citation type="submission" date="2020-02" db="EMBL/GenBank/DDBJ databases">
        <title>Ideonella bacterium strain TBM-1.</title>
        <authorList>
            <person name="Chen W.-M."/>
        </authorList>
    </citation>
    <scope>NUCLEOTIDE SEQUENCE [LARGE SCALE GENOMIC DNA]</scope>
    <source>
        <strain evidence="3 4">TBM-1</strain>
    </source>
</reference>
<dbReference type="PROSITE" id="PS51819">
    <property type="entry name" value="VOC"/>
    <property type="match status" value="1"/>
</dbReference>
<dbReference type="InterPro" id="IPR051332">
    <property type="entry name" value="Fosfomycin_Res_Enzymes"/>
</dbReference>
<dbReference type="InterPro" id="IPR029068">
    <property type="entry name" value="Glyas_Bleomycin-R_OHBP_Dase"/>
</dbReference>
<dbReference type="InterPro" id="IPR004360">
    <property type="entry name" value="Glyas_Fos-R_dOase_dom"/>
</dbReference>
<dbReference type="InterPro" id="IPR037478">
    <property type="entry name" value="YwkD-like_dom"/>
</dbReference>
<dbReference type="EMBL" id="JAAGOH010000022">
    <property type="protein sequence ID" value="NDY92796.1"/>
    <property type="molecule type" value="Genomic_DNA"/>
</dbReference>
<evidence type="ECO:0000313" key="3">
    <source>
        <dbReference type="EMBL" id="NDY92796.1"/>
    </source>
</evidence>
<accession>A0A7C9PII5</accession>
<dbReference type="PROSITE" id="PS00934">
    <property type="entry name" value="GLYOXALASE_I_1"/>
    <property type="match status" value="1"/>
</dbReference>
<dbReference type="GO" id="GO:0004462">
    <property type="term" value="F:lactoylglutathione lyase activity"/>
    <property type="evidence" value="ECO:0007669"/>
    <property type="project" value="InterPro"/>
</dbReference>
<dbReference type="AlphaFoldDB" id="A0A7C9PII5"/>
<evidence type="ECO:0000259" key="2">
    <source>
        <dbReference type="PROSITE" id="PS51819"/>
    </source>
</evidence>
<dbReference type="CDD" id="cd08352">
    <property type="entry name" value="VOC_Bs_YwkD_like"/>
    <property type="match status" value="1"/>
</dbReference>
<dbReference type="Proteomes" id="UP000484255">
    <property type="component" value="Unassembled WGS sequence"/>
</dbReference>
<dbReference type="RefSeq" id="WP_163458850.1">
    <property type="nucleotide sequence ID" value="NZ_JAAGOH010000022.1"/>
</dbReference>
<keyword evidence="4" id="KW-1185">Reference proteome</keyword>
<proteinExistence type="predicted"/>
<dbReference type="SUPFAM" id="SSF54593">
    <property type="entry name" value="Glyoxalase/Bleomycin resistance protein/Dihydroxybiphenyl dioxygenase"/>
    <property type="match status" value="1"/>
</dbReference>
<protein>
    <submittedName>
        <fullName evidence="3">VOC family protein</fullName>
    </submittedName>
</protein>
<name>A0A7C9PII5_9BURK</name>
<dbReference type="NCBIfam" id="NF008551">
    <property type="entry name" value="PRK11478.1"/>
    <property type="match status" value="1"/>
</dbReference>